<dbReference type="Proteomes" id="UP001162029">
    <property type="component" value="Unassembled WGS sequence"/>
</dbReference>
<feature type="region of interest" description="Disordered" evidence="1">
    <location>
        <begin position="1"/>
        <end position="22"/>
    </location>
</feature>
<evidence type="ECO:0000313" key="3">
    <source>
        <dbReference type="Proteomes" id="UP001162029"/>
    </source>
</evidence>
<proteinExistence type="predicted"/>
<name>A0AAV0VFX8_9STRA</name>
<dbReference type="EMBL" id="CANTFM010002300">
    <property type="protein sequence ID" value="CAI5745644.1"/>
    <property type="molecule type" value="Genomic_DNA"/>
</dbReference>
<protein>
    <submittedName>
        <fullName evidence="2">Uncharacterized protein</fullName>
    </submittedName>
</protein>
<comment type="caution">
    <text evidence="2">The sequence shown here is derived from an EMBL/GenBank/DDBJ whole genome shotgun (WGS) entry which is preliminary data.</text>
</comment>
<reference evidence="2" key="1">
    <citation type="submission" date="2022-12" db="EMBL/GenBank/DDBJ databases">
        <authorList>
            <person name="Webb A."/>
        </authorList>
    </citation>
    <scope>NUCLEOTIDE SEQUENCE</scope>
    <source>
        <strain evidence="2">Pd1</strain>
    </source>
</reference>
<dbReference type="AlphaFoldDB" id="A0AAV0VFX8"/>
<evidence type="ECO:0000256" key="1">
    <source>
        <dbReference type="SAM" id="MobiDB-lite"/>
    </source>
</evidence>
<accession>A0AAV0VFX8</accession>
<evidence type="ECO:0000313" key="2">
    <source>
        <dbReference type="EMBL" id="CAI5745644.1"/>
    </source>
</evidence>
<gene>
    <name evidence="2" type="ORF">PDE001_LOCUS10697</name>
</gene>
<keyword evidence="3" id="KW-1185">Reference proteome</keyword>
<sequence>MAGGEQSESKDGLPPEFGRGRSYRSGENALFFEMPDKTQPLRFCKDGVEDLLEHSDECAMSLERGFAHGIKVGMTGSPGPGGFGNSNPASRGCCWRGAGLERRSMKTSDSFEKESWESHLATIEKRMFSIHILMNCNNH</sequence>
<organism evidence="2 3">
    <name type="scientific">Peronospora destructor</name>
    <dbReference type="NCBI Taxonomy" id="86335"/>
    <lineage>
        <taxon>Eukaryota</taxon>
        <taxon>Sar</taxon>
        <taxon>Stramenopiles</taxon>
        <taxon>Oomycota</taxon>
        <taxon>Peronosporomycetes</taxon>
        <taxon>Peronosporales</taxon>
        <taxon>Peronosporaceae</taxon>
        <taxon>Peronospora</taxon>
    </lineage>
</organism>